<gene>
    <name evidence="1" type="ORF">DL1_00860</name>
</gene>
<sequence>MAYITTAHAQRAEKSVFARLGAAVLDGLTTYMERQSRQSEIERLHAKSDAELAQMGITRDRIIHHVFRDRFYI</sequence>
<reference evidence="1 2" key="1">
    <citation type="submission" date="2014-03" db="EMBL/GenBank/DDBJ databases">
        <title>The draft genome sequence of Thioclava dalianensis DLFJ1-1.</title>
        <authorList>
            <person name="Lai Q."/>
            <person name="Shao Z."/>
        </authorList>
    </citation>
    <scope>NUCLEOTIDE SEQUENCE [LARGE SCALE GENOMIC DNA]</scope>
    <source>
        <strain evidence="1 2">DLFJ1-1</strain>
    </source>
</reference>
<dbReference type="STRING" id="1185766.SAMN05216224_105212"/>
<accession>A0A074TN54</accession>
<evidence type="ECO:0000313" key="1">
    <source>
        <dbReference type="EMBL" id="KEP71595.1"/>
    </source>
</evidence>
<dbReference type="Proteomes" id="UP000027725">
    <property type="component" value="Unassembled WGS sequence"/>
</dbReference>
<protein>
    <recommendedName>
        <fullName evidence="3">DUF1127 domain-containing protein</fullName>
    </recommendedName>
</protein>
<dbReference type="EMBL" id="JHEH01000001">
    <property type="protein sequence ID" value="KEP71595.1"/>
    <property type="molecule type" value="Genomic_DNA"/>
</dbReference>
<dbReference type="eggNOG" id="ENOG5032IDH">
    <property type="taxonomic scope" value="Bacteria"/>
</dbReference>
<dbReference type="RefSeq" id="WP_038061027.1">
    <property type="nucleotide sequence ID" value="NZ_FOVB01000005.1"/>
</dbReference>
<name>A0A074TN54_9RHOB</name>
<keyword evidence="2" id="KW-1185">Reference proteome</keyword>
<dbReference type="OrthoDB" id="7867799at2"/>
<evidence type="ECO:0008006" key="3">
    <source>
        <dbReference type="Google" id="ProtNLM"/>
    </source>
</evidence>
<organism evidence="1 2">
    <name type="scientific">Thioclava dalianensis</name>
    <dbReference type="NCBI Taxonomy" id="1185766"/>
    <lineage>
        <taxon>Bacteria</taxon>
        <taxon>Pseudomonadati</taxon>
        <taxon>Pseudomonadota</taxon>
        <taxon>Alphaproteobacteria</taxon>
        <taxon>Rhodobacterales</taxon>
        <taxon>Paracoccaceae</taxon>
        <taxon>Thioclava</taxon>
    </lineage>
</organism>
<dbReference type="AlphaFoldDB" id="A0A074TN54"/>
<evidence type="ECO:0000313" key="2">
    <source>
        <dbReference type="Proteomes" id="UP000027725"/>
    </source>
</evidence>
<comment type="caution">
    <text evidence="1">The sequence shown here is derived from an EMBL/GenBank/DDBJ whole genome shotgun (WGS) entry which is preliminary data.</text>
</comment>
<proteinExistence type="predicted"/>